<evidence type="ECO:0000256" key="2">
    <source>
        <dbReference type="ARBA" id="ARBA00023125"/>
    </source>
</evidence>
<reference evidence="5" key="1">
    <citation type="submission" date="2018-09" db="EMBL/GenBank/DDBJ databases">
        <title>Murine metabolic-syndrome-specific gut microbial biobank.</title>
        <authorList>
            <person name="Liu C."/>
        </authorList>
    </citation>
    <scope>NUCLEOTIDE SEQUENCE</scope>
    <source>
        <strain evidence="5">D42-62</strain>
    </source>
</reference>
<dbReference type="SMART" id="SM00347">
    <property type="entry name" value="HTH_MARR"/>
    <property type="match status" value="1"/>
</dbReference>
<evidence type="ECO:0000313" key="6">
    <source>
        <dbReference type="Proteomes" id="UP001154420"/>
    </source>
</evidence>
<protein>
    <submittedName>
        <fullName evidence="5">MarR family transcriptional regulator</fullName>
    </submittedName>
</protein>
<sequence>MERDMQHQIINLFRQVDQSFKRVADKRVTDTGLYRSQHRMLMILGKHPDCSQTELAEMLDISPAAVAVTLKKLEKAGYISRQCNVEDNRINHVIMTEKGKKAIDISLVYFKEIENALLMGFSKEEMELLEGFFLRIIKNGEIYYQNL</sequence>
<dbReference type="InterPro" id="IPR000835">
    <property type="entry name" value="HTH_MarR-typ"/>
</dbReference>
<dbReference type="GO" id="GO:0003700">
    <property type="term" value="F:DNA-binding transcription factor activity"/>
    <property type="evidence" value="ECO:0007669"/>
    <property type="project" value="InterPro"/>
</dbReference>
<evidence type="ECO:0000259" key="4">
    <source>
        <dbReference type="PROSITE" id="PS50995"/>
    </source>
</evidence>
<dbReference type="GO" id="GO:0003677">
    <property type="term" value="F:DNA binding"/>
    <property type="evidence" value="ECO:0007669"/>
    <property type="project" value="UniProtKB-KW"/>
</dbReference>
<proteinExistence type="predicted"/>
<keyword evidence="2" id="KW-0238">DNA-binding</keyword>
<dbReference type="InterPro" id="IPR011991">
    <property type="entry name" value="ArsR-like_HTH"/>
</dbReference>
<name>A0A9X5BG60_9FIRM</name>
<gene>
    <name evidence="5" type="ORF">D5281_11330</name>
</gene>
<dbReference type="Proteomes" id="UP001154420">
    <property type="component" value="Unassembled WGS sequence"/>
</dbReference>
<evidence type="ECO:0000313" key="5">
    <source>
        <dbReference type="EMBL" id="NBJ93171.1"/>
    </source>
</evidence>
<dbReference type="PROSITE" id="PS50995">
    <property type="entry name" value="HTH_MARR_2"/>
    <property type="match status" value="1"/>
</dbReference>
<feature type="domain" description="HTH marR-type" evidence="4">
    <location>
        <begin position="6"/>
        <end position="138"/>
    </location>
</feature>
<evidence type="ECO:0000256" key="3">
    <source>
        <dbReference type="ARBA" id="ARBA00023163"/>
    </source>
</evidence>
<dbReference type="EMBL" id="QZDT01000016">
    <property type="protein sequence ID" value="NBJ93171.1"/>
    <property type="molecule type" value="Genomic_DNA"/>
</dbReference>
<dbReference type="Pfam" id="PF01047">
    <property type="entry name" value="MarR"/>
    <property type="match status" value="1"/>
</dbReference>
<dbReference type="AlphaFoldDB" id="A0A9X5BG60"/>
<evidence type="ECO:0000256" key="1">
    <source>
        <dbReference type="ARBA" id="ARBA00023015"/>
    </source>
</evidence>
<dbReference type="Gene3D" id="1.10.10.10">
    <property type="entry name" value="Winged helix-like DNA-binding domain superfamily/Winged helix DNA-binding domain"/>
    <property type="match status" value="1"/>
</dbReference>
<dbReference type="OrthoDB" id="1903875at2"/>
<keyword evidence="3" id="KW-0804">Transcription</keyword>
<dbReference type="CDD" id="cd00090">
    <property type="entry name" value="HTH_ARSR"/>
    <property type="match status" value="1"/>
</dbReference>
<organism evidence="5 6">
    <name type="scientific">Parablautia muri</name>
    <dbReference type="NCBI Taxonomy" id="2320879"/>
    <lineage>
        <taxon>Bacteria</taxon>
        <taxon>Bacillati</taxon>
        <taxon>Bacillota</taxon>
        <taxon>Clostridia</taxon>
        <taxon>Lachnospirales</taxon>
        <taxon>Lachnospiraceae</taxon>
        <taxon>Parablautia</taxon>
    </lineage>
</organism>
<accession>A0A9X5BG60</accession>
<keyword evidence="6" id="KW-1185">Reference proteome</keyword>
<dbReference type="PRINTS" id="PR00598">
    <property type="entry name" value="HTHMARR"/>
</dbReference>
<dbReference type="PANTHER" id="PTHR42756">
    <property type="entry name" value="TRANSCRIPTIONAL REGULATOR, MARR"/>
    <property type="match status" value="1"/>
</dbReference>
<dbReference type="InterPro" id="IPR036390">
    <property type="entry name" value="WH_DNA-bd_sf"/>
</dbReference>
<dbReference type="PANTHER" id="PTHR42756:SF1">
    <property type="entry name" value="TRANSCRIPTIONAL REPRESSOR OF EMRAB OPERON"/>
    <property type="match status" value="1"/>
</dbReference>
<dbReference type="RefSeq" id="WP_160560258.1">
    <property type="nucleotide sequence ID" value="NZ_QZDT01000016.1"/>
</dbReference>
<dbReference type="InterPro" id="IPR036388">
    <property type="entry name" value="WH-like_DNA-bd_sf"/>
</dbReference>
<keyword evidence="1" id="KW-0805">Transcription regulation</keyword>
<comment type="caution">
    <text evidence="5">The sequence shown here is derived from an EMBL/GenBank/DDBJ whole genome shotgun (WGS) entry which is preliminary data.</text>
</comment>
<dbReference type="SUPFAM" id="SSF46785">
    <property type="entry name" value="Winged helix' DNA-binding domain"/>
    <property type="match status" value="1"/>
</dbReference>